<evidence type="ECO:0000313" key="3">
    <source>
        <dbReference type="EMBL" id="KAL3811512.1"/>
    </source>
</evidence>
<comment type="caution">
    <text evidence="3">The sequence shown here is derived from an EMBL/GenBank/DDBJ whole genome shotgun (WGS) entry which is preliminary data.</text>
</comment>
<accession>A0ABD3REN4</accession>
<feature type="signal peptide" evidence="2">
    <location>
        <begin position="1"/>
        <end position="20"/>
    </location>
</feature>
<feature type="transmembrane region" description="Helical" evidence="1">
    <location>
        <begin position="133"/>
        <end position="153"/>
    </location>
</feature>
<proteinExistence type="predicted"/>
<protein>
    <submittedName>
        <fullName evidence="3">Uncharacterized protein</fullName>
    </submittedName>
</protein>
<evidence type="ECO:0000256" key="2">
    <source>
        <dbReference type="SAM" id="SignalP"/>
    </source>
</evidence>
<keyword evidence="2" id="KW-0732">Signal</keyword>
<keyword evidence="1" id="KW-1133">Transmembrane helix</keyword>
<name>A0ABD3REN4_9STRA</name>
<dbReference type="AlphaFoldDB" id="A0ABD3REN4"/>
<gene>
    <name evidence="3" type="ORF">ACHAXA_000416</name>
</gene>
<keyword evidence="1" id="KW-0812">Transmembrane</keyword>
<feature type="chain" id="PRO_5044747950" evidence="2">
    <location>
        <begin position="21"/>
        <end position="154"/>
    </location>
</feature>
<evidence type="ECO:0000313" key="4">
    <source>
        <dbReference type="Proteomes" id="UP001530377"/>
    </source>
</evidence>
<evidence type="ECO:0000256" key="1">
    <source>
        <dbReference type="SAM" id="Phobius"/>
    </source>
</evidence>
<keyword evidence="4" id="KW-1185">Reference proteome</keyword>
<dbReference type="Proteomes" id="UP001530377">
    <property type="component" value="Unassembled WGS sequence"/>
</dbReference>
<organism evidence="3 4">
    <name type="scientific">Cyclostephanos tholiformis</name>
    <dbReference type="NCBI Taxonomy" id="382380"/>
    <lineage>
        <taxon>Eukaryota</taxon>
        <taxon>Sar</taxon>
        <taxon>Stramenopiles</taxon>
        <taxon>Ochrophyta</taxon>
        <taxon>Bacillariophyta</taxon>
        <taxon>Coscinodiscophyceae</taxon>
        <taxon>Thalassiosirophycidae</taxon>
        <taxon>Stephanodiscales</taxon>
        <taxon>Stephanodiscaceae</taxon>
        <taxon>Cyclostephanos</taxon>
    </lineage>
</organism>
<keyword evidence="1" id="KW-0472">Membrane</keyword>
<dbReference type="EMBL" id="JALLPB020000256">
    <property type="protein sequence ID" value="KAL3811512.1"/>
    <property type="molecule type" value="Genomic_DNA"/>
</dbReference>
<sequence length="154" mass="16398">MAAPRLVVLCLAILATIATAFAPSEPAASVNSKWSVKTSTFAPMKRVGFATPPPSFNRNHCSNGVCMSSDPKAEATKLMEQEVAAKKASSDGTVYDDEPMLEPPRETLSNSMKERLIREASVGLDSEKPQTNVILYVSVVVALLVALGGQGILY</sequence>
<reference evidence="3 4" key="1">
    <citation type="submission" date="2024-10" db="EMBL/GenBank/DDBJ databases">
        <title>Updated reference genomes for cyclostephanoid diatoms.</title>
        <authorList>
            <person name="Roberts W.R."/>
            <person name="Alverson A.J."/>
        </authorList>
    </citation>
    <scope>NUCLEOTIDE SEQUENCE [LARGE SCALE GENOMIC DNA]</scope>
    <source>
        <strain evidence="3 4">AJA228-03</strain>
    </source>
</reference>